<dbReference type="GO" id="GO:0030286">
    <property type="term" value="C:dynein complex"/>
    <property type="evidence" value="ECO:0007669"/>
    <property type="project" value="InterPro"/>
</dbReference>
<dbReference type="EMBL" id="BFAA01008931">
    <property type="protein sequence ID" value="GCB77151.1"/>
    <property type="molecule type" value="Genomic_DNA"/>
</dbReference>
<reference evidence="4 5" key="1">
    <citation type="journal article" date="2018" name="Nat. Ecol. Evol.">
        <title>Shark genomes provide insights into elasmobranch evolution and the origin of vertebrates.</title>
        <authorList>
            <person name="Hara Y"/>
            <person name="Yamaguchi K"/>
            <person name="Onimaru K"/>
            <person name="Kadota M"/>
            <person name="Koyanagi M"/>
            <person name="Keeley SD"/>
            <person name="Tatsumi K"/>
            <person name="Tanaka K"/>
            <person name="Motone F"/>
            <person name="Kageyama Y"/>
            <person name="Nozu R"/>
            <person name="Adachi N"/>
            <person name="Nishimura O"/>
            <person name="Nakagawa R"/>
            <person name="Tanegashima C"/>
            <person name="Kiyatake I"/>
            <person name="Matsumoto R"/>
            <person name="Murakumo K"/>
            <person name="Nishida K"/>
            <person name="Terakita A"/>
            <person name="Kuratani S"/>
            <person name="Sato K"/>
            <person name="Hyodo S Kuraku.S."/>
        </authorList>
    </citation>
    <scope>NUCLEOTIDE SEQUENCE [LARGE SCALE GENOMIC DNA]</scope>
</reference>
<dbReference type="PANTHER" id="PTHR22878">
    <property type="entry name" value="DYNEIN HEAVY CHAIN 6, AXONEMAL-LIKE-RELATED"/>
    <property type="match status" value="1"/>
</dbReference>
<accession>A0A401PVJ3</accession>
<dbReference type="PANTHER" id="PTHR22878:SF73">
    <property type="entry name" value="DYNEIN AXONEMAL HEAVY CHAIN 1"/>
    <property type="match status" value="1"/>
</dbReference>
<dbReference type="Gene3D" id="3.20.180.20">
    <property type="entry name" value="Dynein heavy chain, N-terminal domain 2"/>
    <property type="match status" value="1"/>
</dbReference>
<dbReference type="GO" id="GO:0051959">
    <property type="term" value="F:dynein light intermediate chain binding"/>
    <property type="evidence" value="ECO:0007669"/>
    <property type="project" value="InterPro"/>
</dbReference>
<feature type="non-terminal residue" evidence="4">
    <location>
        <position position="1"/>
    </location>
</feature>
<gene>
    <name evidence="4" type="ORF">scyTo_0015613</name>
</gene>
<dbReference type="GO" id="GO:0007018">
    <property type="term" value="P:microtubule-based movement"/>
    <property type="evidence" value="ECO:0007669"/>
    <property type="project" value="InterPro"/>
</dbReference>
<dbReference type="SUPFAM" id="SSF52540">
    <property type="entry name" value="P-loop containing nucleoside triphosphate hydrolases"/>
    <property type="match status" value="1"/>
</dbReference>
<dbReference type="Gene3D" id="1.20.58.1120">
    <property type="match status" value="2"/>
</dbReference>
<dbReference type="InterPro" id="IPR027417">
    <property type="entry name" value="P-loop_NTPase"/>
</dbReference>
<comment type="similarity">
    <text evidence="1">Belongs to the dynein heavy chain family.</text>
</comment>
<keyword evidence="5" id="KW-1185">Reference proteome</keyword>
<dbReference type="InterPro" id="IPR035699">
    <property type="entry name" value="AAA_6"/>
</dbReference>
<feature type="domain" description="Dynein heavy chain hydrolytic ATP-binding dynein motor region" evidence="3">
    <location>
        <begin position="121"/>
        <end position="238"/>
    </location>
</feature>
<name>A0A401PVJ3_SCYTO</name>
<comment type="caution">
    <text evidence="4">The sequence shown here is derived from an EMBL/GenBank/DDBJ whole genome shotgun (WGS) entry which is preliminary data.</text>
</comment>
<dbReference type="InterPro" id="IPR042228">
    <property type="entry name" value="Dynein_linker_3"/>
</dbReference>
<dbReference type="STRING" id="75743.A0A401PVJ3"/>
<dbReference type="Pfam" id="PF08393">
    <property type="entry name" value="DHC_N2"/>
    <property type="match status" value="1"/>
</dbReference>
<evidence type="ECO:0000256" key="1">
    <source>
        <dbReference type="ARBA" id="ARBA00008887"/>
    </source>
</evidence>
<organism evidence="4 5">
    <name type="scientific">Scyliorhinus torazame</name>
    <name type="common">Cloudy catshark</name>
    <name type="synonym">Catulus torazame</name>
    <dbReference type="NCBI Taxonomy" id="75743"/>
    <lineage>
        <taxon>Eukaryota</taxon>
        <taxon>Metazoa</taxon>
        <taxon>Chordata</taxon>
        <taxon>Craniata</taxon>
        <taxon>Vertebrata</taxon>
        <taxon>Chondrichthyes</taxon>
        <taxon>Elasmobranchii</taxon>
        <taxon>Galeomorphii</taxon>
        <taxon>Galeoidea</taxon>
        <taxon>Carcharhiniformes</taxon>
        <taxon>Scyliorhinidae</taxon>
        <taxon>Scyliorhinus</taxon>
    </lineage>
</organism>
<dbReference type="Gene3D" id="3.40.50.300">
    <property type="entry name" value="P-loop containing nucleotide triphosphate hydrolases"/>
    <property type="match status" value="1"/>
</dbReference>
<proteinExistence type="inferred from homology"/>
<evidence type="ECO:0008006" key="6">
    <source>
        <dbReference type="Google" id="ProtNLM"/>
    </source>
</evidence>
<feature type="domain" description="Dynein heavy chain linker" evidence="2">
    <location>
        <begin position="1"/>
        <end position="53"/>
    </location>
</feature>
<evidence type="ECO:0000259" key="2">
    <source>
        <dbReference type="Pfam" id="PF08393"/>
    </source>
</evidence>
<dbReference type="OMA" id="RTEWVLI"/>
<sequence>LHFEEDLNITHMYSAEGEEIELFRTIYPTGNVEDWLLDVEKVMKESVKDNIERSLKTYPETARTEWVLIWPGQVVIAGCQTFWTMEVSEALQTGDLGSRLFPKLSSQDDLRVCAVNAEFLYGYEYLGNTGRLVITPLTDRCYLTLTGALHLKFGGAPAGPAGTGKTETTKDLGKALAIQTVVFNCSDQLDFLAMGKFLKGLASSGAWACFDEFNRIDIEVLSVVAQQITTIQKAQEQRALFRPVAMMVPDYAMIAEISLYSFGFSNAKVLAKKITTTFKLSSEQLSSQDHYDFGMRAVKTVISAAGNLKRENPVMDEVLTLMQQCSGHKVI</sequence>
<dbReference type="AlphaFoldDB" id="A0A401PVJ3"/>
<protein>
    <recommendedName>
        <fullName evidence="6">Dynein heavy chain hydrolytic ATP-binding dynein motor region domain-containing protein</fullName>
    </recommendedName>
</protein>
<evidence type="ECO:0000259" key="3">
    <source>
        <dbReference type="Pfam" id="PF12774"/>
    </source>
</evidence>
<evidence type="ECO:0000313" key="4">
    <source>
        <dbReference type="EMBL" id="GCB77151.1"/>
    </source>
</evidence>
<evidence type="ECO:0000313" key="5">
    <source>
        <dbReference type="Proteomes" id="UP000288216"/>
    </source>
</evidence>
<dbReference type="InterPro" id="IPR013602">
    <property type="entry name" value="Dynein_heavy_linker"/>
</dbReference>
<dbReference type="OrthoDB" id="5593012at2759"/>
<dbReference type="GO" id="GO:0005524">
    <property type="term" value="F:ATP binding"/>
    <property type="evidence" value="ECO:0007669"/>
    <property type="project" value="InterPro"/>
</dbReference>
<dbReference type="FunFam" id="3.40.50.300:FF:000063">
    <property type="entry name" value="dynein heavy chain 6, axonemal"/>
    <property type="match status" value="1"/>
</dbReference>
<dbReference type="Pfam" id="PF12774">
    <property type="entry name" value="AAA_6"/>
    <property type="match status" value="1"/>
</dbReference>
<dbReference type="InterPro" id="IPR026983">
    <property type="entry name" value="DHC"/>
</dbReference>
<dbReference type="Proteomes" id="UP000288216">
    <property type="component" value="Unassembled WGS sequence"/>
</dbReference>
<dbReference type="GO" id="GO:0045505">
    <property type="term" value="F:dynein intermediate chain binding"/>
    <property type="evidence" value="ECO:0007669"/>
    <property type="project" value="InterPro"/>
</dbReference>